<feature type="transmembrane region" description="Helical" evidence="1">
    <location>
        <begin position="7"/>
        <end position="30"/>
    </location>
</feature>
<dbReference type="AlphaFoldDB" id="A7NJY7"/>
<feature type="transmembrane region" description="Helical" evidence="1">
    <location>
        <begin position="50"/>
        <end position="70"/>
    </location>
</feature>
<name>A7NJY7_ROSCS</name>
<dbReference type="STRING" id="383372.Rcas_1715"/>
<evidence type="ECO:0000313" key="3">
    <source>
        <dbReference type="Proteomes" id="UP000000263"/>
    </source>
</evidence>
<protein>
    <submittedName>
        <fullName evidence="2">Uncharacterized protein</fullName>
    </submittedName>
</protein>
<dbReference type="KEGG" id="rca:Rcas_1715"/>
<accession>A7NJY7</accession>
<dbReference type="RefSeq" id="WP_012120233.1">
    <property type="nucleotide sequence ID" value="NC_009767.1"/>
</dbReference>
<sequence length="108" mass="11910">MNPGKEVTTAGMVVGILALSIFGALVRVLLRLGEASPLCNDASFPLQAMAVWGDLLLLVIFPLGVGWWEFRKQIPRSALWRGLGIALLLLIAFYALFTAWRHPCVFGW</sequence>
<keyword evidence="1" id="KW-1133">Transmembrane helix</keyword>
<dbReference type="EMBL" id="CP000804">
    <property type="protein sequence ID" value="ABU57807.1"/>
    <property type="molecule type" value="Genomic_DNA"/>
</dbReference>
<keyword evidence="3" id="KW-1185">Reference proteome</keyword>
<evidence type="ECO:0000256" key="1">
    <source>
        <dbReference type="SAM" id="Phobius"/>
    </source>
</evidence>
<dbReference type="HOGENOM" id="CLU_2194968_0_0_0"/>
<feature type="transmembrane region" description="Helical" evidence="1">
    <location>
        <begin position="82"/>
        <end position="100"/>
    </location>
</feature>
<keyword evidence="1" id="KW-0812">Transmembrane</keyword>
<evidence type="ECO:0000313" key="2">
    <source>
        <dbReference type="EMBL" id="ABU57807.1"/>
    </source>
</evidence>
<dbReference type="Proteomes" id="UP000000263">
    <property type="component" value="Chromosome"/>
</dbReference>
<reference evidence="2 3" key="1">
    <citation type="submission" date="2007-08" db="EMBL/GenBank/DDBJ databases">
        <title>Complete sequence of Roseiflexus castenholzii DSM 13941.</title>
        <authorList>
            <consortium name="US DOE Joint Genome Institute"/>
            <person name="Copeland A."/>
            <person name="Lucas S."/>
            <person name="Lapidus A."/>
            <person name="Barry K."/>
            <person name="Glavina del Rio T."/>
            <person name="Dalin E."/>
            <person name="Tice H."/>
            <person name="Pitluck S."/>
            <person name="Thompson L.S."/>
            <person name="Brettin T."/>
            <person name="Bruce D."/>
            <person name="Detter J.C."/>
            <person name="Han C."/>
            <person name="Tapia R."/>
            <person name="Schmutz J."/>
            <person name="Larimer F."/>
            <person name="Land M."/>
            <person name="Hauser L."/>
            <person name="Kyrpides N."/>
            <person name="Mikhailova N."/>
            <person name="Bryant D.A."/>
            <person name="Hanada S."/>
            <person name="Tsukatani Y."/>
            <person name="Richardson P."/>
        </authorList>
    </citation>
    <scope>NUCLEOTIDE SEQUENCE [LARGE SCALE GENOMIC DNA]</scope>
    <source>
        <strain evidence="3">DSM 13941 / HLO8</strain>
    </source>
</reference>
<proteinExistence type="predicted"/>
<keyword evidence="1" id="KW-0472">Membrane</keyword>
<gene>
    <name evidence="2" type="ordered locus">Rcas_1715</name>
</gene>
<organism evidence="2 3">
    <name type="scientific">Roseiflexus castenholzii (strain DSM 13941 / HLO8)</name>
    <dbReference type="NCBI Taxonomy" id="383372"/>
    <lineage>
        <taxon>Bacteria</taxon>
        <taxon>Bacillati</taxon>
        <taxon>Chloroflexota</taxon>
        <taxon>Chloroflexia</taxon>
        <taxon>Chloroflexales</taxon>
        <taxon>Roseiflexineae</taxon>
        <taxon>Roseiflexaceae</taxon>
        <taxon>Roseiflexus</taxon>
    </lineage>
</organism>